<organism evidence="2 3">
    <name type="scientific">Vigna unguiculata</name>
    <name type="common">Cowpea</name>
    <dbReference type="NCBI Taxonomy" id="3917"/>
    <lineage>
        <taxon>Eukaryota</taxon>
        <taxon>Viridiplantae</taxon>
        <taxon>Streptophyta</taxon>
        <taxon>Embryophyta</taxon>
        <taxon>Tracheophyta</taxon>
        <taxon>Spermatophyta</taxon>
        <taxon>Magnoliopsida</taxon>
        <taxon>eudicotyledons</taxon>
        <taxon>Gunneridae</taxon>
        <taxon>Pentapetalae</taxon>
        <taxon>rosids</taxon>
        <taxon>fabids</taxon>
        <taxon>Fabales</taxon>
        <taxon>Fabaceae</taxon>
        <taxon>Papilionoideae</taxon>
        <taxon>50 kb inversion clade</taxon>
        <taxon>NPAAA clade</taxon>
        <taxon>indigoferoid/millettioid clade</taxon>
        <taxon>Phaseoleae</taxon>
        <taxon>Vigna</taxon>
    </lineage>
</organism>
<protein>
    <recommendedName>
        <fullName evidence="1">PB1-like domain-containing protein</fullName>
    </recommendedName>
</protein>
<evidence type="ECO:0000313" key="2">
    <source>
        <dbReference type="EMBL" id="QCD99028.1"/>
    </source>
</evidence>
<dbReference type="Pfam" id="PF26130">
    <property type="entry name" value="PB1-like"/>
    <property type="match status" value="1"/>
</dbReference>
<dbReference type="AlphaFoldDB" id="A0A4D6MFE4"/>
<dbReference type="EMBL" id="CP039351">
    <property type="protein sequence ID" value="QCD99028.1"/>
    <property type="molecule type" value="Genomic_DNA"/>
</dbReference>
<dbReference type="Proteomes" id="UP000501690">
    <property type="component" value="Linkage Group LG7"/>
</dbReference>
<sequence length="149" mass="17564">MSFDLVLYHMERFEKKRGVKFVGGEIHVVKCIDPNRWSYIEALEIVKEFKYGGEVRLWWKGSSESLYNNLRLLSDDREALNLAKYAKDNEEEVEVYMEHLPSMPEIIKCIEGVGEEAGQEHVREEEVVDQVIADEQVREEEVREEDVRE</sequence>
<evidence type="ECO:0000313" key="3">
    <source>
        <dbReference type="Proteomes" id="UP000501690"/>
    </source>
</evidence>
<evidence type="ECO:0000259" key="1">
    <source>
        <dbReference type="Pfam" id="PF26130"/>
    </source>
</evidence>
<proteinExistence type="predicted"/>
<reference evidence="2 3" key="1">
    <citation type="submission" date="2019-04" db="EMBL/GenBank/DDBJ databases">
        <title>An improved genome assembly and genetic linkage map for asparagus bean, Vigna unguiculata ssp. sesquipedialis.</title>
        <authorList>
            <person name="Xia Q."/>
            <person name="Zhang R."/>
            <person name="Dong Y."/>
        </authorList>
    </citation>
    <scope>NUCLEOTIDE SEQUENCE [LARGE SCALE GENOMIC DNA]</scope>
    <source>
        <tissue evidence="2">Leaf</tissue>
    </source>
</reference>
<dbReference type="InterPro" id="IPR058594">
    <property type="entry name" value="PB1-like_dom_pln"/>
</dbReference>
<feature type="domain" description="PB1-like" evidence="1">
    <location>
        <begin position="3"/>
        <end position="99"/>
    </location>
</feature>
<name>A0A4D6MFE4_VIGUN</name>
<keyword evidence="3" id="KW-1185">Reference proteome</keyword>
<accession>A0A4D6MFE4</accession>
<gene>
    <name evidence="2" type="ORF">DEO72_LG7g307</name>
</gene>